<dbReference type="EMBL" id="AP017378">
    <property type="protein sequence ID" value="BBD07562.1"/>
    <property type="molecule type" value="Genomic_DNA"/>
</dbReference>
<dbReference type="Proteomes" id="UP000269883">
    <property type="component" value="Chromosome"/>
</dbReference>
<organism evidence="2 3">
    <name type="scientific">Desulfovibrio ferrophilus</name>
    <dbReference type="NCBI Taxonomy" id="241368"/>
    <lineage>
        <taxon>Bacteria</taxon>
        <taxon>Pseudomonadati</taxon>
        <taxon>Thermodesulfobacteriota</taxon>
        <taxon>Desulfovibrionia</taxon>
        <taxon>Desulfovibrionales</taxon>
        <taxon>Desulfovibrionaceae</taxon>
        <taxon>Desulfovibrio</taxon>
    </lineage>
</organism>
<dbReference type="RefSeq" id="WP_126376923.1">
    <property type="nucleotide sequence ID" value="NZ_AP017378.1"/>
</dbReference>
<sequence length="377" mass="42397">MTATLTFHPLGNADSTLIKLANSQLVLVDYADMCDPSDPGDKRCNLPRELHIALAQAQQTDFRVVCFTHLDEDHVKGTRNFFWLDHLKETQKEGRPKIEELWVPAAAITEVGVEDDAWCVRQEARYRLKRGDGIKVFSRPESLKKFLEGEGLSIKDRRDCIVDAGELVPGFQIEAPEAVEFFVHCPFAWRQDENTLEDRNQDSIVFQARFRESDSTTNAIFGSDVDSETLSQLVHISKSHGNEDRLEWDIFKIPHHCSYKTLNKNDRGEDTTTPEPNVKWLFETQGNAGGLIASTSKPIPQKGSDEDKAPQPPHRQAASYYSNVAGEKDGEFRVTMQYPSYLDPKPFKIEITRYGIRTVSDITSGAAAAALTPQRAG</sequence>
<evidence type="ECO:0008006" key="4">
    <source>
        <dbReference type="Google" id="ProtNLM"/>
    </source>
</evidence>
<proteinExistence type="predicted"/>
<feature type="region of interest" description="Disordered" evidence="1">
    <location>
        <begin position="293"/>
        <end position="317"/>
    </location>
</feature>
<gene>
    <name evidence="2" type="ORF">DFE_0836</name>
</gene>
<dbReference type="Gene3D" id="3.60.15.10">
    <property type="entry name" value="Ribonuclease Z/Hydroxyacylglutathione hydrolase-like"/>
    <property type="match status" value="1"/>
</dbReference>
<evidence type="ECO:0000313" key="2">
    <source>
        <dbReference type="EMBL" id="BBD07562.1"/>
    </source>
</evidence>
<evidence type="ECO:0000256" key="1">
    <source>
        <dbReference type="SAM" id="MobiDB-lite"/>
    </source>
</evidence>
<evidence type="ECO:0000313" key="3">
    <source>
        <dbReference type="Proteomes" id="UP000269883"/>
    </source>
</evidence>
<name>A0A2Z6AWE2_9BACT</name>
<dbReference type="InterPro" id="IPR036866">
    <property type="entry name" value="RibonucZ/Hydroxyglut_hydro"/>
</dbReference>
<protein>
    <recommendedName>
        <fullName evidence="4">Metallo-beta-lactamase domain-containing protein</fullName>
    </recommendedName>
</protein>
<dbReference type="AlphaFoldDB" id="A0A2Z6AWE2"/>
<keyword evidence="3" id="KW-1185">Reference proteome</keyword>
<dbReference type="KEGG" id="dfl:DFE_0836"/>
<accession>A0A2Z6AWE2</accession>
<dbReference type="OrthoDB" id="9768813at2"/>
<reference evidence="2 3" key="1">
    <citation type="journal article" date="2018" name="Sci. Adv.">
        <title>Multi-heme cytochromes provide a pathway for survival in energy-limited environments.</title>
        <authorList>
            <person name="Deng X."/>
            <person name="Dohmae N."/>
            <person name="Nealson K.H."/>
            <person name="Hashimoto K."/>
            <person name="Okamoto A."/>
        </authorList>
    </citation>
    <scope>NUCLEOTIDE SEQUENCE [LARGE SCALE GENOMIC DNA]</scope>
    <source>
        <strain evidence="2 3">IS5</strain>
    </source>
</reference>